<dbReference type="Proteomes" id="UP001456524">
    <property type="component" value="Unassembled WGS sequence"/>
</dbReference>
<dbReference type="Pfam" id="PF06985">
    <property type="entry name" value="HET"/>
    <property type="match status" value="1"/>
</dbReference>
<dbReference type="InterPro" id="IPR010730">
    <property type="entry name" value="HET"/>
</dbReference>
<keyword evidence="3" id="KW-1185">Reference proteome</keyword>
<reference evidence="2 3" key="1">
    <citation type="journal article" date="2022" name="G3 (Bethesda)">
        <title>Enemy or ally: a genomic approach to elucidate the lifestyle of Phyllosticta citrichinaensis.</title>
        <authorList>
            <person name="Buijs V.A."/>
            <person name="Groenewald J.Z."/>
            <person name="Haridas S."/>
            <person name="LaButti K.M."/>
            <person name="Lipzen A."/>
            <person name="Martin F.M."/>
            <person name="Barry K."/>
            <person name="Grigoriev I.V."/>
            <person name="Crous P.W."/>
            <person name="Seidl M.F."/>
        </authorList>
    </citation>
    <scope>NUCLEOTIDE SEQUENCE [LARGE SCALE GENOMIC DNA]</scope>
    <source>
        <strain evidence="2 3">CBS 129764</strain>
    </source>
</reference>
<evidence type="ECO:0000313" key="3">
    <source>
        <dbReference type="Proteomes" id="UP001456524"/>
    </source>
</evidence>
<dbReference type="EMBL" id="JBBWUH010000008">
    <property type="protein sequence ID" value="KAK8159384.1"/>
    <property type="molecule type" value="Genomic_DNA"/>
</dbReference>
<dbReference type="PANTHER" id="PTHR24148">
    <property type="entry name" value="ANKYRIN REPEAT DOMAIN-CONTAINING PROTEIN 39 HOMOLOG-RELATED"/>
    <property type="match status" value="1"/>
</dbReference>
<gene>
    <name evidence="2" type="ORF">IWX90DRAFT_507701</name>
</gene>
<dbReference type="Pfam" id="PF26639">
    <property type="entry name" value="Het-6_barrel"/>
    <property type="match status" value="1"/>
</dbReference>
<evidence type="ECO:0000259" key="1">
    <source>
        <dbReference type="Pfam" id="PF06985"/>
    </source>
</evidence>
<organism evidence="2 3">
    <name type="scientific">Phyllosticta citrichinensis</name>
    <dbReference type="NCBI Taxonomy" id="1130410"/>
    <lineage>
        <taxon>Eukaryota</taxon>
        <taxon>Fungi</taxon>
        <taxon>Dikarya</taxon>
        <taxon>Ascomycota</taxon>
        <taxon>Pezizomycotina</taxon>
        <taxon>Dothideomycetes</taxon>
        <taxon>Dothideomycetes incertae sedis</taxon>
        <taxon>Botryosphaeriales</taxon>
        <taxon>Phyllostictaceae</taxon>
        <taxon>Phyllosticta</taxon>
    </lineage>
</organism>
<name>A0ABR1XKW5_9PEZI</name>
<accession>A0ABR1XKW5</accession>
<protein>
    <submittedName>
        <fullName evidence="2">Heterokaryon incompatibility protein-domain-containing protein</fullName>
    </submittedName>
</protein>
<dbReference type="PANTHER" id="PTHR24148:SF64">
    <property type="entry name" value="HETEROKARYON INCOMPATIBILITY DOMAIN-CONTAINING PROTEIN"/>
    <property type="match status" value="1"/>
</dbReference>
<sequence length="704" mass="80193">MFEPRVPLKNHPFPRIMSRNRSATLSSQTGHLSMGNVSLAPEPYEYARLKEPDRPMRLFYLEEYHENTHKNPPNSASVQDNLQEESQISGHLKHISIDDHPKYVALSYTWGSLETPFRIPVDGSYLNITANLHAVLGVLAKLPQLQGRPLWIDAICINQRNEDEKNCQVPLMGKIYSEANEVFAWIGEEAAGSSCVLDDLVTTGDYWLGIHRPFAHNRRLRIRAENLFFLSRNRGFDYSPGNRILDALEKILDPTWTPSIQTQKLFKRAWWHRVWVIQEATLAKSVSILCGIRLFSWEKVMGAIGYFSHVQRMAWKKGPFSGIPVQIPAERAGHHGSIGGRAHHQRDIRRVREESLPRIIRNRPYSLGSTLMPHEPGPTMTRSTRLMRKIGPSSRDRIHVDYSKNTRLFDILNSLTRDLFQEYGPRILAYRQPNLNEAEDLPSWYIDWTRVEQGLALFDPAQPLYIYASGNEKWCSEKRHMGNELQLPLEGITVSTVDLIANLEINPSLETSPPMGGNTSADPSPWELEDRIQDGEQVKESTSWIRPMETLLSESHEDSPARAASKLSSKQSLWVVPIAGEQDGRYPLVSDSSPGCTKEAFQTVIGERKADGASKEGIWEYWRRLKLNGNKGFVTSDGWAGLGRRTVQKEDLIVIFKGCKFPFLIRPRCEERKEYELVGACYVDGIMYGEAMEEDPTLEGMFLV</sequence>
<feature type="domain" description="Heterokaryon incompatibility" evidence="1">
    <location>
        <begin position="103"/>
        <end position="279"/>
    </location>
</feature>
<proteinExistence type="predicted"/>
<dbReference type="InterPro" id="IPR052895">
    <property type="entry name" value="HetReg/Transcr_Mod"/>
</dbReference>
<comment type="caution">
    <text evidence="2">The sequence shown here is derived from an EMBL/GenBank/DDBJ whole genome shotgun (WGS) entry which is preliminary data.</text>
</comment>
<evidence type="ECO:0000313" key="2">
    <source>
        <dbReference type="EMBL" id="KAK8159384.1"/>
    </source>
</evidence>